<feature type="transmembrane region" description="Helical" evidence="1">
    <location>
        <begin position="194"/>
        <end position="216"/>
    </location>
</feature>
<comment type="caution">
    <text evidence="2">The sequence shown here is derived from an EMBL/GenBank/DDBJ whole genome shotgun (WGS) entry which is preliminary data.</text>
</comment>
<evidence type="ECO:0000313" key="2">
    <source>
        <dbReference type="EMBL" id="KAF2198030.1"/>
    </source>
</evidence>
<dbReference type="OrthoDB" id="3363151at2759"/>
<evidence type="ECO:0000313" key="3">
    <source>
        <dbReference type="Proteomes" id="UP000799536"/>
    </source>
</evidence>
<keyword evidence="1" id="KW-0472">Membrane</keyword>
<keyword evidence="1" id="KW-0812">Transmembrane</keyword>
<evidence type="ECO:0000256" key="1">
    <source>
        <dbReference type="SAM" id="Phobius"/>
    </source>
</evidence>
<feature type="transmembrane region" description="Helical" evidence="1">
    <location>
        <begin position="279"/>
        <end position="302"/>
    </location>
</feature>
<protein>
    <recommendedName>
        <fullName evidence="4">Acyltransferase 3 domain-containing protein</fullName>
    </recommendedName>
</protein>
<keyword evidence="3" id="KW-1185">Reference proteome</keyword>
<name>A0A9P4JF66_9PLEO</name>
<evidence type="ECO:0008006" key="4">
    <source>
        <dbReference type="Google" id="ProtNLM"/>
    </source>
</evidence>
<feature type="transmembrane region" description="Helical" evidence="1">
    <location>
        <begin position="25"/>
        <end position="45"/>
    </location>
</feature>
<feature type="transmembrane region" description="Helical" evidence="1">
    <location>
        <begin position="402"/>
        <end position="426"/>
    </location>
</feature>
<gene>
    <name evidence="2" type="ORF">GQ43DRAFT_379645</name>
</gene>
<sequence>MKLHLPSTRFPSSEPSPLPSQDYLLGFRGLLVIQYFLFVFLQLFLPSTVADSKDSEHIGVPLYQTILRKTLSVIFWNESLIYSFIIFLSARTICLPFFADPNRRVCASSIFRRGIRLWIPSAISLSLAAVIFSKFDNSTSVIAEFLTLTKNETAMTPLRLSSFLHAFNSLFDLFWTMKDYASQAANRAFPSGTLWVISVLFQQSYTVYMTMIIAPYTRPSWRVKALLAFISTAWWVQSWAWYSISGLLVADAVMHMDLKSRALSGWRFRVPFVERAARIPSWILYMLLILAGLIMQYLFIAWRPEFRNQEVKGHTGLYNSGSLNQGVNLEQPLARDDTYLVVMGVGLMVETYGWVQGVLRWRGLVGLGRRSFSVFLVQPLLVYTVGIKLFMHLQGLGWTHSLATLVSFIVCVPLVALGAEIFYRFVDLPSIWAAKRAFEFITS</sequence>
<dbReference type="EMBL" id="ML994177">
    <property type="protein sequence ID" value="KAF2198030.1"/>
    <property type="molecule type" value="Genomic_DNA"/>
</dbReference>
<keyword evidence="1" id="KW-1133">Transmembrane helix</keyword>
<reference evidence="2" key="1">
    <citation type="journal article" date="2020" name="Stud. Mycol.">
        <title>101 Dothideomycetes genomes: a test case for predicting lifestyles and emergence of pathogens.</title>
        <authorList>
            <person name="Haridas S."/>
            <person name="Albert R."/>
            <person name="Binder M."/>
            <person name="Bloem J."/>
            <person name="Labutti K."/>
            <person name="Salamov A."/>
            <person name="Andreopoulos B."/>
            <person name="Baker S."/>
            <person name="Barry K."/>
            <person name="Bills G."/>
            <person name="Bluhm B."/>
            <person name="Cannon C."/>
            <person name="Castanera R."/>
            <person name="Culley D."/>
            <person name="Daum C."/>
            <person name="Ezra D."/>
            <person name="Gonzalez J."/>
            <person name="Henrissat B."/>
            <person name="Kuo A."/>
            <person name="Liang C."/>
            <person name="Lipzen A."/>
            <person name="Lutzoni F."/>
            <person name="Magnuson J."/>
            <person name="Mondo S."/>
            <person name="Nolan M."/>
            <person name="Ohm R."/>
            <person name="Pangilinan J."/>
            <person name="Park H.-J."/>
            <person name="Ramirez L."/>
            <person name="Alfaro M."/>
            <person name="Sun H."/>
            <person name="Tritt A."/>
            <person name="Yoshinaga Y."/>
            <person name="Zwiers L.-H."/>
            <person name="Turgeon B."/>
            <person name="Goodwin S."/>
            <person name="Spatafora J."/>
            <person name="Crous P."/>
            <person name="Grigoriev I."/>
        </authorList>
    </citation>
    <scope>NUCLEOTIDE SEQUENCE</scope>
    <source>
        <strain evidence="2">ATCC 74209</strain>
    </source>
</reference>
<organism evidence="2 3">
    <name type="scientific">Delitschia confertaspora ATCC 74209</name>
    <dbReference type="NCBI Taxonomy" id="1513339"/>
    <lineage>
        <taxon>Eukaryota</taxon>
        <taxon>Fungi</taxon>
        <taxon>Dikarya</taxon>
        <taxon>Ascomycota</taxon>
        <taxon>Pezizomycotina</taxon>
        <taxon>Dothideomycetes</taxon>
        <taxon>Pleosporomycetidae</taxon>
        <taxon>Pleosporales</taxon>
        <taxon>Delitschiaceae</taxon>
        <taxon>Delitschia</taxon>
    </lineage>
</organism>
<accession>A0A9P4JF66</accession>
<dbReference type="AlphaFoldDB" id="A0A9P4JF66"/>
<feature type="transmembrane region" description="Helical" evidence="1">
    <location>
        <begin position="80"/>
        <end position="99"/>
    </location>
</feature>
<feature type="transmembrane region" description="Helical" evidence="1">
    <location>
        <begin position="371"/>
        <end position="390"/>
    </location>
</feature>
<feature type="transmembrane region" description="Helical" evidence="1">
    <location>
        <begin position="115"/>
        <end position="135"/>
    </location>
</feature>
<dbReference type="Proteomes" id="UP000799536">
    <property type="component" value="Unassembled WGS sequence"/>
</dbReference>
<proteinExistence type="predicted"/>